<organism evidence="2 3">
    <name type="scientific">Sedimenticola thiotaurini</name>
    <dbReference type="NCBI Taxonomy" id="1543721"/>
    <lineage>
        <taxon>Bacteria</taxon>
        <taxon>Pseudomonadati</taxon>
        <taxon>Pseudomonadota</taxon>
        <taxon>Gammaproteobacteria</taxon>
        <taxon>Chromatiales</taxon>
        <taxon>Sedimenticolaceae</taxon>
        <taxon>Sedimenticola</taxon>
    </lineage>
</organism>
<feature type="region of interest" description="Disordered" evidence="1">
    <location>
        <begin position="38"/>
        <end position="66"/>
    </location>
</feature>
<protein>
    <recommendedName>
        <fullName evidence="4">Lipoprotein</fullName>
    </recommendedName>
</protein>
<sequence length="66" mass="7149">MKKSYGLLLLSLLLTAGCDSNPEASVHVDGKIDVTVREEKQEPPKIQKDTGGTIVGDGKKFDSKDF</sequence>
<proteinExistence type="predicted"/>
<comment type="caution">
    <text evidence="2">The sequence shown here is derived from an EMBL/GenBank/DDBJ whole genome shotgun (WGS) entry which is preliminary data.</text>
</comment>
<evidence type="ECO:0000256" key="1">
    <source>
        <dbReference type="SAM" id="MobiDB-lite"/>
    </source>
</evidence>
<dbReference type="PROSITE" id="PS51257">
    <property type="entry name" value="PROKAR_LIPOPROTEIN"/>
    <property type="match status" value="1"/>
</dbReference>
<evidence type="ECO:0008006" key="4">
    <source>
        <dbReference type="Google" id="ProtNLM"/>
    </source>
</evidence>
<reference evidence="2 3" key="1">
    <citation type="submission" date="2019-07" db="EMBL/GenBank/DDBJ databases">
        <title>The pathways for chlorine oxyanion respiration interact through the shared metabolite chlorate.</title>
        <authorList>
            <person name="Barnum T.P."/>
            <person name="Cheng Y."/>
            <person name="Hill K.A."/>
            <person name="Lucas L.N."/>
            <person name="Carlson H.K."/>
            <person name="Coates J.D."/>
        </authorList>
    </citation>
    <scope>NUCLEOTIDE SEQUENCE [LARGE SCALE GENOMIC DNA]</scope>
    <source>
        <strain evidence="2">BK-3</strain>
    </source>
</reference>
<evidence type="ECO:0000313" key="2">
    <source>
        <dbReference type="EMBL" id="TVT49683.1"/>
    </source>
</evidence>
<name>A0A558CLN5_9GAMM</name>
<feature type="compositionally biased region" description="Basic and acidic residues" evidence="1">
    <location>
        <begin position="57"/>
        <end position="66"/>
    </location>
</feature>
<feature type="compositionally biased region" description="Basic and acidic residues" evidence="1">
    <location>
        <begin position="38"/>
        <end position="48"/>
    </location>
</feature>
<evidence type="ECO:0000313" key="3">
    <source>
        <dbReference type="Proteomes" id="UP000317355"/>
    </source>
</evidence>
<gene>
    <name evidence="2" type="ORF">FHK82_16895</name>
</gene>
<dbReference type="EMBL" id="VMRY01000116">
    <property type="protein sequence ID" value="TVT49683.1"/>
    <property type="molecule type" value="Genomic_DNA"/>
</dbReference>
<dbReference type="AlphaFoldDB" id="A0A558CLN5"/>
<accession>A0A558CLN5</accession>
<dbReference type="Proteomes" id="UP000317355">
    <property type="component" value="Unassembled WGS sequence"/>
</dbReference>